<dbReference type="SMART" id="SM00327">
    <property type="entry name" value="VWA"/>
    <property type="match status" value="1"/>
</dbReference>
<evidence type="ECO:0000256" key="2">
    <source>
        <dbReference type="ARBA" id="ARBA00022692"/>
    </source>
</evidence>
<name>A0A1W1BJT8_9ZZZZ</name>
<feature type="transmembrane region" description="Helical" evidence="5">
    <location>
        <begin position="51"/>
        <end position="70"/>
    </location>
</feature>
<dbReference type="AlphaFoldDB" id="A0A1W1BJT8"/>
<evidence type="ECO:0000256" key="3">
    <source>
        <dbReference type="ARBA" id="ARBA00022989"/>
    </source>
</evidence>
<dbReference type="Gene3D" id="3.40.50.410">
    <property type="entry name" value="von Willebrand factor, type A domain"/>
    <property type="match status" value="1"/>
</dbReference>
<keyword evidence="3 5" id="KW-1133">Transmembrane helix</keyword>
<feature type="domain" description="VWFA" evidence="6">
    <location>
        <begin position="87"/>
        <end position="278"/>
    </location>
</feature>
<dbReference type="EMBL" id="FPHL01000005">
    <property type="protein sequence ID" value="SFV53814.1"/>
    <property type="molecule type" value="Genomic_DNA"/>
</dbReference>
<reference evidence="7" key="1">
    <citation type="submission" date="2016-10" db="EMBL/GenBank/DDBJ databases">
        <authorList>
            <person name="de Groot N.N."/>
        </authorList>
    </citation>
    <scope>NUCLEOTIDE SEQUENCE</scope>
</reference>
<evidence type="ECO:0000256" key="1">
    <source>
        <dbReference type="ARBA" id="ARBA00022475"/>
    </source>
</evidence>
<dbReference type="InterPro" id="IPR002035">
    <property type="entry name" value="VWF_A"/>
</dbReference>
<dbReference type="PANTHER" id="PTHR22550:SF5">
    <property type="entry name" value="LEUCINE ZIPPER PROTEIN 4"/>
    <property type="match status" value="1"/>
</dbReference>
<evidence type="ECO:0000256" key="4">
    <source>
        <dbReference type="ARBA" id="ARBA00023136"/>
    </source>
</evidence>
<gene>
    <name evidence="7" type="ORF">MNB_SV-10-910</name>
</gene>
<feature type="transmembrane region" description="Helical" evidence="5">
    <location>
        <begin position="6"/>
        <end position="23"/>
    </location>
</feature>
<sequence>MTFMHPYLFWLMIIPFMIFAFLISTNKEKLSRIFDEKVLERLSAGHESMPVMLRNIIMFLAIFLMIVALARPVVEKADQTVDVKGLTLLTALDISGSMRSKDVYPNRLTFAKKKMNEFFDAMPSDDIGVVAFAHNPFVLAPFTSDKETLKMLVSGVDDSYINFGSTDFTALAELAGRLMKDKKPRILVLFTDGGDKKAIEGFSSVLKANDIDLYVVLVGTKKGAPVIDKKGKPMTLKDGTIAITQRNDALGILAKDNNGAYVVAANGDKDMQSLANVIHAKYKAQEQGQVKIKQRVEYFYYPLGLGLFLLLIGLSSLPRLQSSRKQEAGSMGGKI</sequence>
<organism evidence="7">
    <name type="scientific">hydrothermal vent metagenome</name>
    <dbReference type="NCBI Taxonomy" id="652676"/>
    <lineage>
        <taxon>unclassified sequences</taxon>
        <taxon>metagenomes</taxon>
        <taxon>ecological metagenomes</taxon>
    </lineage>
</organism>
<dbReference type="PANTHER" id="PTHR22550">
    <property type="entry name" value="SPORE GERMINATION PROTEIN"/>
    <property type="match status" value="1"/>
</dbReference>
<proteinExistence type="predicted"/>
<feature type="transmembrane region" description="Helical" evidence="5">
    <location>
        <begin position="298"/>
        <end position="317"/>
    </location>
</feature>
<keyword evidence="1" id="KW-1003">Cell membrane</keyword>
<dbReference type="SUPFAM" id="SSF53300">
    <property type="entry name" value="vWA-like"/>
    <property type="match status" value="1"/>
</dbReference>
<evidence type="ECO:0000259" key="6">
    <source>
        <dbReference type="PROSITE" id="PS50234"/>
    </source>
</evidence>
<dbReference type="InterPro" id="IPR050768">
    <property type="entry name" value="UPF0353/GerABKA_families"/>
</dbReference>
<evidence type="ECO:0000313" key="7">
    <source>
        <dbReference type="EMBL" id="SFV53814.1"/>
    </source>
</evidence>
<dbReference type="PROSITE" id="PS50234">
    <property type="entry name" value="VWFA"/>
    <property type="match status" value="1"/>
</dbReference>
<dbReference type="InterPro" id="IPR036465">
    <property type="entry name" value="vWFA_dom_sf"/>
</dbReference>
<evidence type="ECO:0000256" key="5">
    <source>
        <dbReference type="SAM" id="Phobius"/>
    </source>
</evidence>
<keyword evidence="2 5" id="KW-0812">Transmembrane</keyword>
<accession>A0A1W1BJT8</accession>
<keyword evidence="4 5" id="KW-0472">Membrane</keyword>
<dbReference type="Pfam" id="PF13519">
    <property type="entry name" value="VWA_2"/>
    <property type="match status" value="1"/>
</dbReference>
<protein>
    <submittedName>
        <fullName evidence="7">BatB</fullName>
    </submittedName>
</protein>